<dbReference type="GO" id="GO:0009073">
    <property type="term" value="P:aromatic amino acid family biosynthetic process"/>
    <property type="evidence" value="ECO:0007669"/>
    <property type="project" value="UniProtKB-KW"/>
</dbReference>
<dbReference type="PANTHER" id="PTHR21272:SF3">
    <property type="entry name" value="CATABOLIC 3-DEHYDROQUINASE"/>
    <property type="match status" value="1"/>
</dbReference>
<sequence>MAGTILVLNGPNLNLLGTREPEVYGHATLADVEALCRAEAEAAGFTIDFRQTNAEHEMVEWIQQGRTGLAGMVINPAAFSYAGFPVLDALKLVECPVVEVHISNIHRRDEAWRKDTIMTAAVTGVISGLGIAGYGLAVRYLAGQGRN</sequence>
<feature type="binding site" evidence="9">
    <location>
        <position position="113"/>
    </location>
    <ligand>
        <name>substrate</name>
    </ligand>
</feature>
<dbReference type="InterPro" id="IPR001874">
    <property type="entry name" value="DHquinase_II"/>
</dbReference>
<dbReference type="InterPro" id="IPR036441">
    <property type="entry name" value="DHquinase_II_sf"/>
</dbReference>
<evidence type="ECO:0000256" key="6">
    <source>
        <dbReference type="ARBA" id="ARBA00012060"/>
    </source>
</evidence>
<dbReference type="GO" id="GO:0009423">
    <property type="term" value="P:chorismate biosynthetic process"/>
    <property type="evidence" value="ECO:0007669"/>
    <property type="project" value="UniProtKB-UniRule"/>
</dbReference>
<dbReference type="CDD" id="cd00466">
    <property type="entry name" value="DHQase_II"/>
    <property type="match status" value="1"/>
</dbReference>
<dbReference type="PANTHER" id="PTHR21272">
    <property type="entry name" value="CATABOLIC 3-DEHYDROQUINASE"/>
    <property type="match status" value="1"/>
</dbReference>
<keyword evidence="12" id="KW-0812">Transmembrane</keyword>
<organism evidence="13 14">
    <name type="scientific">Novosphingobium ginsenosidimutans</name>
    <dbReference type="NCBI Taxonomy" id="1176536"/>
    <lineage>
        <taxon>Bacteria</taxon>
        <taxon>Pseudomonadati</taxon>
        <taxon>Pseudomonadota</taxon>
        <taxon>Alphaproteobacteria</taxon>
        <taxon>Sphingomonadales</taxon>
        <taxon>Sphingomonadaceae</taxon>
        <taxon>Novosphingobium</taxon>
    </lineage>
</organism>
<comment type="subunit">
    <text evidence="5 9">Homododecamer.</text>
</comment>
<dbReference type="InterPro" id="IPR018509">
    <property type="entry name" value="DHquinase_II_CS"/>
</dbReference>
<evidence type="ECO:0000256" key="4">
    <source>
        <dbReference type="ARBA" id="ARBA00011037"/>
    </source>
</evidence>
<dbReference type="PIRSF" id="PIRSF001399">
    <property type="entry name" value="DHquinase_II"/>
    <property type="match status" value="1"/>
</dbReference>
<dbReference type="EC" id="4.2.1.10" evidence="6 9"/>
<dbReference type="NCBIfam" id="NF003807">
    <property type="entry name" value="PRK05395.1-4"/>
    <property type="match status" value="1"/>
</dbReference>
<dbReference type="NCBIfam" id="NF003806">
    <property type="entry name" value="PRK05395.1-3"/>
    <property type="match status" value="1"/>
</dbReference>
<keyword evidence="12" id="KW-1133">Transmembrane helix</keyword>
<dbReference type="GO" id="GO:0019631">
    <property type="term" value="P:quinate catabolic process"/>
    <property type="evidence" value="ECO:0007669"/>
    <property type="project" value="TreeGrafter"/>
</dbReference>
<dbReference type="HAMAP" id="MF_00169">
    <property type="entry name" value="AroQ"/>
    <property type="match status" value="1"/>
</dbReference>
<dbReference type="PROSITE" id="PS01029">
    <property type="entry name" value="DEHYDROQUINASE_II"/>
    <property type="match status" value="1"/>
</dbReference>
<feature type="active site" description="Proton donor" evidence="9 10">
    <location>
        <position position="101"/>
    </location>
</feature>
<dbReference type="Gene3D" id="3.40.50.9100">
    <property type="entry name" value="Dehydroquinase, class II"/>
    <property type="match status" value="1"/>
</dbReference>
<evidence type="ECO:0000256" key="9">
    <source>
        <dbReference type="HAMAP-Rule" id="MF_00169"/>
    </source>
</evidence>
<evidence type="ECO:0000256" key="10">
    <source>
        <dbReference type="PIRSR" id="PIRSR001399-1"/>
    </source>
</evidence>
<comment type="similarity">
    <text evidence="4 9">Belongs to the type-II 3-dehydroquinase family.</text>
</comment>
<dbReference type="AlphaFoldDB" id="A0A5B8S314"/>
<feature type="binding site" evidence="9">
    <location>
        <position position="75"/>
    </location>
    <ligand>
        <name>substrate</name>
    </ligand>
</feature>
<dbReference type="Proteomes" id="UP000321172">
    <property type="component" value="Chromosome"/>
</dbReference>
<feature type="active site" description="Proton acceptor" evidence="9 10">
    <location>
        <position position="24"/>
    </location>
</feature>
<protein>
    <recommendedName>
        <fullName evidence="6 9">3-dehydroquinate dehydratase</fullName>
        <shortName evidence="9">3-dehydroquinase</shortName>
        <ecNumber evidence="6 9">4.2.1.10</ecNumber>
    </recommendedName>
    <alternativeName>
        <fullName evidence="9">Type II DHQase</fullName>
    </alternativeName>
</protein>
<feature type="site" description="Transition state stabilizer" evidence="9 11">
    <location>
        <position position="19"/>
    </location>
</feature>
<feature type="binding site" evidence="9">
    <location>
        <position position="88"/>
    </location>
    <ligand>
        <name>substrate</name>
    </ligand>
</feature>
<keyword evidence="14" id="KW-1185">Reference proteome</keyword>
<evidence type="ECO:0000256" key="1">
    <source>
        <dbReference type="ARBA" id="ARBA00001864"/>
    </source>
</evidence>
<keyword evidence="12" id="KW-0472">Membrane</keyword>
<dbReference type="Pfam" id="PF01220">
    <property type="entry name" value="DHquinase_II"/>
    <property type="match status" value="1"/>
</dbReference>
<comment type="pathway">
    <text evidence="3 9">Metabolic intermediate biosynthesis; chorismate biosynthesis; chorismate from D-erythrose 4-phosphate and phosphoenolpyruvate: step 3/7.</text>
</comment>
<evidence type="ECO:0000256" key="2">
    <source>
        <dbReference type="ARBA" id="ARBA00003924"/>
    </source>
</evidence>
<comment type="function">
    <text evidence="2 9">Catalyzes a trans-dehydration via an enolate intermediate.</text>
</comment>
<dbReference type="KEGG" id="ngf:FRF71_03080"/>
<dbReference type="GO" id="GO:0003855">
    <property type="term" value="F:3-dehydroquinate dehydratase activity"/>
    <property type="evidence" value="ECO:0007669"/>
    <property type="project" value="UniProtKB-UniRule"/>
</dbReference>
<feature type="transmembrane region" description="Helical" evidence="12">
    <location>
        <begin position="117"/>
        <end position="142"/>
    </location>
</feature>
<dbReference type="RefSeq" id="WP_147089186.1">
    <property type="nucleotide sequence ID" value="NZ_BAABJD010000001.1"/>
</dbReference>
<accession>A0A5B8S314</accession>
<evidence type="ECO:0000256" key="3">
    <source>
        <dbReference type="ARBA" id="ARBA00004902"/>
    </source>
</evidence>
<dbReference type="SUPFAM" id="SSF52304">
    <property type="entry name" value="Type II 3-dehydroquinate dehydratase"/>
    <property type="match status" value="1"/>
</dbReference>
<dbReference type="OrthoDB" id="9790793at2"/>
<gene>
    <name evidence="9" type="primary">aroQ</name>
    <name evidence="13" type="ORF">FRF71_03080</name>
</gene>
<evidence type="ECO:0000256" key="5">
    <source>
        <dbReference type="ARBA" id="ARBA00011193"/>
    </source>
</evidence>
<evidence type="ECO:0000256" key="11">
    <source>
        <dbReference type="PIRSR" id="PIRSR001399-3"/>
    </source>
</evidence>
<keyword evidence="8 9" id="KW-0456">Lyase</keyword>
<dbReference type="EMBL" id="CP042345">
    <property type="protein sequence ID" value="QEA15205.1"/>
    <property type="molecule type" value="Genomic_DNA"/>
</dbReference>
<comment type="caution">
    <text evidence="9">Lacks conserved residue(s) required for the propagation of feature annotation.</text>
</comment>
<keyword evidence="9" id="KW-0028">Amino-acid biosynthesis</keyword>
<feature type="binding site" evidence="9">
    <location>
        <begin position="102"/>
        <end position="103"/>
    </location>
    <ligand>
        <name>substrate</name>
    </ligand>
</feature>
<proteinExistence type="inferred from homology"/>
<dbReference type="NCBIfam" id="NF003805">
    <property type="entry name" value="PRK05395.1-2"/>
    <property type="match status" value="1"/>
</dbReference>
<evidence type="ECO:0000256" key="8">
    <source>
        <dbReference type="ARBA" id="ARBA00023239"/>
    </source>
</evidence>
<dbReference type="GO" id="GO:0008652">
    <property type="term" value="P:amino acid biosynthetic process"/>
    <property type="evidence" value="ECO:0007669"/>
    <property type="project" value="UniProtKB-KW"/>
</dbReference>
<keyword evidence="7 9" id="KW-0057">Aromatic amino acid biosynthesis</keyword>
<evidence type="ECO:0000256" key="12">
    <source>
        <dbReference type="SAM" id="Phobius"/>
    </source>
</evidence>
<evidence type="ECO:0000313" key="14">
    <source>
        <dbReference type="Proteomes" id="UP000321172"/>
    </source>
</evidence>
<evidence type="ECO:0000256" key="7">
    <source>
        <dbReference type="ARBA" id="ARBA00023141"/>
    </source>
</evidence>
<evidence type="ECO:0000313" key="13">
    <source>
        <dbReference type="EMBL" id="QEA15205.1"/>
    </source>
</evidence>
<name>A0A5B8S314_9SPHN</name>
<reference evidence="13 14" key="1">
    <citation type="journal article" date="2013" name="J. Microbiol. Biotechnol.">
        <title>Novosphingobium ginsenosidimutans sp. nov., with the ability to convert ginsenoside.</title>
        <authorList>
            <person name="Kim J.K."/>
            <person name="He D."/>
            <person name="Liu Q.M."/>
            <person name="Park H.Y."/>
            <person name="Jung M.S."/>
            <person name="Yoon M.H."/>
            <person name="Kim S.C."/>
            <person name="Im W.T."/>
        </authorList>
    </citation>
    <scope>NUCLEOTIDE SEQUENCE [LARGE SCALE GENOMIC DNA]</scope>
    <source>
        <strain evidence="13 14">FW-6</strain>
    </source>
</reference>
<dbReference type="UniPathway" id="UPA00053">
    <property type="reaction ID" value="UER00086"/>
</dbReference>
<comment type="catalytic activity">
    <reaction evidence="1 9">
        <text>3-dehydroquinate = 3-dehydroshikimate + H2O</text>
        <dbReference type="Rhea" id="RHEA:21096"/>
        <dbReference type="ChEBI" id="CHEBI:15377"/>
        <dbReference type="ChEBI" id="CHEBI:16630"/>
        <dbReference type="ChEBI" id="CHEBI:32364"/>
        <dbReference type="EC" id="4.2.1.10"/>
    </reaction>
</comment>